<dbReference type="EMBL" id="LOPU01000018">
    <property type="protein sequence ID" value="KTG09937.1"/>
    <property type="molecule type" value="Genomic_DNA"/>
</dbReference>
<gene>
    <name evidence="2" type="ORF">AUR64_09960</name>
</gene>
<evidence type="ECO:0000313" key="3">
    <source>
        <dbReference type="Proteomes" id="UP000054387"/>
    </source>
</evidence>
<keyword evidence="1" id="KW-0472">Membrane</keyword>
<reference evidence="2 3" key="1">
    <citation type="submission" date="2015-12" db="EMBL/GenBank/DDBJ databases">
        <title>Haloprofundus marisrubri gen. nov., sp. nov., an extremely halophilic archaeon isolated from the Discovery deep brine-seawater interface in the Red Sea.</title>
        <authorList>
            <person name="Zhang G."/>
            <person name="Stingl U."/>
            <person name="Rashid M."/>
        </authorList>
    </citation>
    <scope>NUCLEOTIDE SEQUENCE [LARGE SCALE GENOMIC DNA]</scope>
    <source>
        <strain evidence="2 3">SB9</strain>
    </source>
</reference>
<keyword evidence="3" id="KW-1185">Reference proteome</keyword>
<keyword evidence="1" id="KW-0812">Transmembrane</keyword>
<dbReference type="AlphaFoldDB" id="A0A0W1R951"/>
<dbReference type="OrthoDB" id="346079at2157"/>
<accession>A0A0W1R951</accession>
<organism evidence="2 3">
    <name type="scientific">Haloprofundus marisrubri</name>
    <dbReference type="NCBI Taxonomy" id="1514971"/>
    <lineage>
        <taxon>Archaea</taxon>
        <taxon>Methanobacteriati</taxon>
        <taxon>Methanobacteriota</taxon>
        <taxon>Stenosarchaea group</taxon>
        <taxon>Halobacteria</taxon>
        <taxon>Halobacteriales</taxon>
        <taxon>Haloferacaceae</taxon>
        <taxon>Haloprofundus</taxon>
    </lineage>
</organism>
<dbReference type="RefSeq" id="WP_058581292.1">
    <property type="nucleotide sequence ID" value="NZ_LOPU01000018.1"/>
</dbReference>
<evidence type="ECO:0000313" key="2">
    <source>
        <dbReference type="EMBL" id="KTG09937.1"/>
    </source>
</evidence>
<dbReference type="STRING" id="1514971.AUR64_09960"/>
<comment type="caution">
    <text evidence="2">The sequence shown here is derived from an EMBL/GenBank/DDBJ whole genome shotgun (WGS) entry which is preliminary data.</text>
</comment>
<dbReference type="Proteomes" id="UP000054387">
    <property type="component" value="Unassembled WGS sequence"/>
</dbReference>
<name>A0A0W1R951_9EURY</name>
<keyword evidence="1" id="KW-1133">Transmembrane helix</keyword>
<feature type="transmembrane region" description="Helical" evidence="1">
    <location>
        <begin position="12"/>
        <end position="34"/>
    </location>
</feature>
<feature type="transmembrane region" description="Helical" evidence="1">
    <location>
        <begin position="46"/>
        <end position="64"/>
    </location>
</feature>
<evidence type="ECO:0000256" key="1">
    <source>
        <dbReference type="SAM" id="Phobius"/>
    </source>
</evidence>
<protein>
    <submittedName>
        <fullName evidence="2">Uncharacterized protein</fullName>
    </submittedName>
</protein>
<sequence>MQQPLGLASLGLTLVGAVVGYVLTMLGITLYFNLNGLGDAITTVDSFIVIATGVVCLVAGYAGWRGFMTFAY</sequence>
<proteinExistence type="predicted"/>